<proteinExistence type="inferred from homology"/>
<feature type="non-terminal residue" evidence="4">
    <location>
        <position position="1"/>
    </location>
</feature>
<dbReference type="CDD" id="cd00995">
    <property type="entry name" value="PBP2_NikA_DppA_OppA_like"/>
    <property type="match status" value="1"/>
</dbReference>
<evidence type="ECO:0000259" key="3">
    <source>
        <dbReference type="Pfam" id="PF00496"/>
    </source>
</evidence>
<dbReference type="GO" id="GO:0030288">
    <property type="term" value="C:outer membrane-bounded periplasmic space"/>
    <property type="evidence" value="ECO:0007669"/>
    <property type="project" value="UniProtKB-ARBA"/>
</dbReference>
<keyword evidence="2" id="KW-0732">Signal</keyword>
<dbReference type="PANTHER" id="PTHR30290">
    <property type="entry name" value="PERIPLASMIC BINDING COMPONENT OF ABC TRANSPORTER"/>
    <property type="match status" value="1"/>
</dbReference>
<dbReference type="Pfam" id="PF00496">
    <property type="entry name" value="SBP_bac_5"/>
    <property type="match status" value="1"/>
</dbReference>
<dbReference type="PANTHER" id="PTHR30290:SF38">
    <property type="entry name" value="D,D-DIPEPTIDE-BINDING PERIPLASMIC PROTEIN DDPA-RELATED"/>
    <property type="match status" value="1"/>
</dbReference>
<dbReference type="PIRSF" id="PIRSF002741">
    <property type="entry name" value="MppA"/>
    <property type="match status" value="1"/>
</dbReference>
<dbReference type="GO" id="GO:0043190">
    <property type="term" value="C:ATP-binding cassette (ABC) transporter complex"/>
    <property type="evidence" value="ECO:0007669"/>
    <property type="project" value="InterPro"/>
</dbReference>
<evidence type="ECO:0000313" key="4">
    <source>
        <dbReference type="EMBL" id="MBM3226222.1"/>
    </source>
</evidence>
<accession>A0A937W6Z1</accession>
<organism evidence="4 5">
    <name type="scientific">Tectimicrobiota bacterium</name>
    <dbReference type="NCBI Taxonomy" id="2528274"/>
    <lineage>
        <taxon>Bacteria</taxon>
        <taxon>Pseudomonadati</taxon>
        <taxon>Nitrospinota/Tectimicrobiota group</taxon>
        <taxon>Candidatus Tectimicrobiota</taxon>
    </lineage>
</organism>
<reference evidence="4" key="1">
    <citation type="submission" date="2019-03" db="EMBL/GenBank/DDBJ databases">
        <title>Lake Tanganyika Metagenome-Assembled Genomes (MAGs).</title>
        <authorList>
            <person name="Tran P."/>
        </authorList>
    </citation>
    <scope>NUCLEOTIDE SEQUENCE</scope>
    <source>
        <strain evidence="4">K_DeepCast_65m_m2_066</strain>
    </source>
</reference>
<evidence type="ECO:0000313" key="5">
    <source>
        <dbReference type="Proteomes" id="UP000712673"/>
    </source>
</evidence>
<evidence type="ECO:0000256" key="2">
    <source>
        <dbReference type="ARBA" id="ARBA00022729"/>
    </source>
</evidence>
<protein>
    <submittedName>
        <fullName evidence="4">ABC transporter substrate-binding protein</fullName>
    </submittedName>
</protein>
<gene>
    <name evidence="4" type="ORF">FJZ47_20860</name>
</gene>
<dbReference type="Gene3D" id="3.40.190.10">
    <property type="entry name" value="Periplasmic binding protein-like II"/>
    <property type="match status" value="1"/>
</dbReference>
<comment type="caution">
    <text evidence="4">The sequence shown here is derived from an EMBL/GenBank/DDBJ whole genome shotgun (WGS) entry which is preliminary data.</text>
</comment>
<dbReference type="InterPro" id="IPR000914">
    <property type="entry name" value="SBP_5_dom"/>
</dbReference>
<evidence type="ECO:0000256" key="1">
    <source>
        <dbReference type="ARBA" id="ARBA00005695"/>
    </source>
</evidence>
<comment type="similarity">
    <text evidence="1">Belongs to the bacterial solute-binding protein 5 family.</text>
</comment>
<feature type="domain" description="Solute-binding protein family 5" evidence="3">
    <location>
        <begin position="85"/>
        <end position="459"/>
    </location>
</feature>
<dbReference type="GO" id="GO:0015833">
    <property type="term" value="P:peptide transport"/>
    <property type="evidence" value="ECO:0007669"/>
    <property type="project" value="TreeGrafter"/>
</dbReference>
<dbReference type="SUPFAM" id="SSF53850">
    <property type="entry name" value="Periplasmic binding protein-like II"/>
    <property type="match status" value="1"/>
</dbReference>
<dbReference type="GO" id="GO:1904680">
    <property type="term" value="F:peptide transmembrane transporter activity"/>
    <property type="evidence" value="ECO:0007669"/>
    <property type="project" value="TreeGrafter"/>
</dbReference>
<name>A0A937W6Z1_UNCTE</name>
<dbReference type="EMBL" id="VGLS01000831">
    <property type="protein sequence ID" value="MBM3226222.1"/>
    <property type="molecule type" value="Genomic_DNA"/>
</dbReference>
<dbReference type="Gene3D" id="3.10.105.10">
    <property type="entry name" value="Dipeptide-binding Protein, Domain 3"/>
    <property type="match status" value="1"/>
</dbReference>
<sequence>TVLPLISHAQPAKKSTADLAREGAIALAMAHSEKPRYGGKFISVGNEKIPLYDMHQTSLGGVYAVTAPAYNGLLRTSPYDPLAREIMPELAHTWELSDGGKTVTFHLHKGVKWHDGAPFTSADVKYTIERIMKPPQGMVSPRGPVFNAVIERVEAPDEHTVVVYGKGPSPLLLDLFANGHNAIIPKHIVEKDPVNALKTQVIGTGPFRLKETPTTTLWRYERNPDYFQKDRPFLDELEIHIIDDPQAMVAALLSKRIHWTDAFLHPNMDGDLAKSAVQQNNNLIHGKAPGLIVAHLSMQSEKPPFDDVRVRQAFSHAIRRESIQELGNQSGSIGTGVYPLGPWAMSKAMREQLIGYSSDMNKRLAQAKELLASYEKEKGKIDWSKIKIQCSTNIKFSCENAQILQQMLKKANVNLELDPMLVTQNRGNEVSGDYQLSSLGAAFDFDDPIDTFGQLFVTKGGRWYQKRSIPEVDKLYEQQKFIADPEERKKVIWAMDQTVINDSAYLILHWYDLHHVRWNFVKGWSPTPNIRSTNARMDTVWLDWPELPHSR</sequence>
<dbReference type="InterPro" id="IPR030678">
    <property type="entry name" value="Peptide/Ni-bd"/>
</dbReference>
<dbReference type="InterPro" id="IPR039424">
    <property type="entry name" value="SBP_5"/>
</dbReference>
<dbReference type="AlphaFoldDB" id="A0A937W6Z1"/>
<dbReference type="Proteomes" id="UP000712673">
    <property type="component" value="Unassembled WGS sequence"/>
</dbReference>